<sequence length="86" mass="9392">MNFCTFSLTSVIRVAIRPCSTCHTCQPLRQPIIFASSFSWTTSPEGIHSLNLGAMEVVFVGGGAGGANDWMSQIRKQTRESHMSTL</sequence>
<reference evidence="2" key="2">
    <citation type="journal article" date="2017" name="Nat. Plants">
        <title>The Aegilops tauschii genome reveals multiple impacts of transposons.</title>
        <authorList>
            <person name="Zhao G."/>
            <person name="Zou C."/>
            <person name="Li K."/>
            <person name="Wang K."/>
            <person name="Li T."/>
            <person name="Gao L."/>
            <person name="Zhang X."/>
            <person name="Wang H."/>
            <person name="Yang Z."/>
            <person name="Liu X."/>
            <person name="Jiang W."/>
            <person name="Mao L."/>
            <person name="Kong X."/>
            <person name="Jiao Y."/>
            <person name="Jia J."/>
        </authorList>
    </citation>
    <scope>NUCLEOTIDE SEQUENCE [LARGE SCALE GENOMIC DNA]</scope>
    <source>
        <strain evidence="2">cv. AL8/78</strain>
    </source>
</reference>
<dbReference type="Proteomes" id="UP000015105">
    <property type="component" value="Chromosome 7D"/>
</dbReference>
<organism evidence="1 2">
    <name type="scientific">Aegilops tauschii subsp. strangulata</name>
    <name type="common">Goatgrass</name>
    <dbReference type="NCBI Taxonomy" id="200361"/>
    <lineage>
        <taxon>Eukaryota</taxon>
        <taxon>Viridiplantae</taxon>
        <taxon>Streptophyta</taxon>
        <taxon>Embryophyta</taxon>
        <taxon>Tracheophyta</taxon>
        <taxon>Spermatophyta</taxon>
        <taxon>Magnoliopsida</taxon>
        <taxon>Liliopsida</taxon>
        <taxon>Poales</taxon>
        <taxon>Poaceae</taxon>
        <taxon>BOP clade</taxon>
        <taxon>Pooideae</taxon>
        <taxon>Triticodae</taxon>
        <taxon>Triticeae</taxon>
        <taxon>Triticinae</taxon>
        <taxon>Aegilops</taxon>
    </lineage>
</organism>
<accession>A0A453SL98</accession>
<reference evidence="2" key="1">
    <citation type="journal article" date="2014" name="Science">
        <title>Ancient hybridizations among the ancestral genomes of bread wheat.</title>
        <authorList>
            <consortium name="International Wheat Genome Sequencing Consortium,"/>
            <person name="Marcussen T."/>
            <person name="Sandve S.R."/>
            <person name="Heier L."/>
            <person name="Spannagl M."/>
            <person name="Pfeifer M."/>
            <person name="Jakobsen K.S."/>
            <person name="Wulff B.B."/>
            <person name="Steuernagel B."/>
            <person name="Mayer K.F."/>
            <person name="Olsen O.A."/>
        </authorList>
    </citation>
    <scope>NUCLEOTIDE SEQUENCE [LARGE SCALE GENOMIC DNA]</scope>
    <source>
        <strain evidence="2">cv. AL8/78</strain>
    </source>
</reference>
<reference evidence="1" key="3">
    <citation type="journal article" date="2017" name="Nature">
        <title>Genome sequence of the progenitor of the wheat D genome Aegilops tauschii.</title>
        <authorList>
            <person name="Luo M.C."/>
            <person name="Gu Y.Q."/>
            <person name="Puiu D."/>
            <person name="Wang H."/>
            <person name="Twardziok S.O."/>
            <person name="Deal K.R."/>
            <person name="Huo N."/>
            <person name="Zhu T."/>
            <person name="Wang L."/>
            <person name="Wang Y."/>
            <person name="McGuire P.E."/>
            <person name="Liu S."/>
            <person name="Long H."/>
            <person name="Ramasamy R.K."/>
            <person name="Rodriguez J.C."/>
            <person name="Van S.L."/>
            <person name="Yuan L."/>
            <person name="Wang Z."/>
            <person name="Xia Z."/>
            <person name="Xiao L."/>
            <person name="Anderson O.D."/>
            <person name="Ouyang S."/>
            <person name="Liang Y."/>
            <person name="Zimin A.V."/>
            <person name="Pertea G."/>
            <person name="Qi P."/>
            <person name="Bennetzen J.L."/>
            <person name="Dai X."/>
            <person name="Dawson M.W."/>
            <person name="Muller H.G."/>
            <person name="Kugler K."/>
            <person name="Rivarola-Duarte L."/>
            <person name="Spannagl M."/>
            <person name="Mayer K.F.X."/>
            <person name="Lu F.H."/>
            <person name="Bevan M.W."/>
            <person name="Leroy P."/>
            <person name="Li P."/>
            <person name="You F.M."/>
            <person name="Sun Q."/>
            <person name="Liu Z."/>
            <person name="Lyons E."/>
            <person name="Wicker T."/>
            <person name="Salzberg S.L."/>
            <person name="Devos K.M."/>
            <person name="Dvorak J."/>
        </authorList>
    </citation>
    <scope>NUCLEOTIDE SEQUENCE [LARGE SCALE GENOMIC DNA]</scope>
    <source>
        <strain evidence="1">cv. AL8/78</strain>
    </source>
</reference>
<dbReference type="Gramene" id="AET7Gv20990500.14">
    <property type="protein sequence ID" value="AET7Gv20990500.14"/>
    <property type="gene ID" value="AET7Gv20990500"/>
</dbReference>
<name>A0A453SL98_AEGTS</name>
<reference evidence="1" key="5">
    <citation type="journal article" date="2021" name="G3 (Bethesda)">
        <title>Aegilops tauschii genome assembly Aet v5.0 features greater sequence contiguity and improved annotation.</title>
        <authorList>
            <person name="Wang L."/>
            <person name="Zhu T."/>
            <person name="Rodriguez J.C."/>
            <person name="Deal K.R."/>
            <person name="Dubcovsky J."/>
            <person name="McGuire P.E."/>
            <person name="Lux T."/>
            <person name="Spannagl M."/>
            <person name="Mayer K.F.X."/>
            <person name="Baldrich P."/>
            <person name="Meyers B.C."/>
            <person name="Huo N."/>
            <person name="Gu Y.Q."/>
            <person name="Zhou H."/>
            <person name="Devos K.M."/>
            <person name="Bennetzen J.L."/>
            <person name="Unver T."/>
            <person name="Budak H."/>
            <person name="Gulick P.J."/>
            <person name="Galiba G."/>
            <person name="Kalapos B."/>
            <person name="Nelson D.R."/>
            <person name="Li P."/>
            <person name="You F.M."/>
            <person name="Luo M.C."/>
            <person name="Dvorak J."/>
        </authorList>
    </citation>
    <scope>NUCLEOTIDE SEQUENCE [LARGE SCALE GENOMIC DNA]</scope>
    <source>
        <strain evidence="1">cv. AL8/78</strain>
    </source>
</reference>
<dbReference type="AlphaFoldDB" id="A0A453SL98"/>
<protein>
    <submittedName>
        <fullName evidence="1">Uncharacterized protein</fullName>
    </submittedName>
</protein>
<evidence type="ECO:0000313" key="2">
    <source>
        <dbReference type="Proteomes" id="UP000015105"/>
    </source>
</evidence>
<dbReference type="EnsemblPlants" id="AET7Gv20990500.14">
    <property type="protein sequence ID" value="AET7Gv20990500.14"/>
    <property type="gene ID" value="AET7Gv20990500"/>
</dbReference>
<evidence type="ECO:0000313" key="1">
    <source>
        <dbReference type="EnsemblPlants" id="AET7Gv20990500.14"/>
    </source>
</evidence>
<proteinExistence type="predicted"/>
<reference evidence="1" key="4">
    <citation type="submission" date="2019-03" db="UniProtKB">
        <authorList>
            <consortium name="EnsemblPlants"/>
        </authorList>
    </citation>
    <scope>IDENTIFICATION</scope>
</reference>
<keyword evidence="2" id="KW-1185">Reference proteome</keyword>